<reference evidence="1" key="2">
    <citation type="journal article" date="2021" name="Genome Biol. Evol.">
        <title>Developing a high-quality reference genome for a parasitic bivalve with doubly uniparental inheritance (Bivalvia: Unionida).</title>
        <authorList>
            <person name="Smith C.H."/>
        </authorList>
    </citation>
    <scope>NUCLEOTIDE SEQUENCE</scope>
    <source>
        <strain evidence="1">CHS0354</strain>
        <tissue evidence="1">Mantle</tissue>
    </source>
</reference>
<dbReference type="Proteomes" id="UP001195483">
    <property type="component" value="Unassembled WGS sequence"/>
</dbReference>
<evidence type="ECO:0000313" key="1">
    <source>
        <dbReference type="EMBL" id="KAK3577243.1"/>
    </source>
</evidence>
<dbReference type="EMBL" id="JAEAOA010001813">
    <property type="protein sequence ID" value="KAK3577243.1"/>
    <property type="molecule type" value="Genomic_DNA"/>
</dbReference>
<dbReference type="AlphaFoldDB" id="A0AAE0VGB4"/>
<evidence type="ECO:0000313" key="2">
    <source>
        <dbReference type="Proteomes" id="UP001195483"/>
    </source>
</evidence>
<keyword evidence="2" id="KW-1185">Reference proteome</keyword>
<comment type="caution">
    <text evidence="1">The sequence shown here is derived from an EMBL/GenBank/DDBJ whole genome shotgun (WGS) entry which is preliminary data.</text>
</comment>
<name>A0AAE0VGB4_9BIVA</name>
<reference evidence="1" key="1">
    <citation type="journal article" date="2021" name="Genome Biol. Evol.">
        <title>A High-Quality Reference Genome for a Parasitic Bivalve with Doubly Uniparental Inheritance (Bivalvia: Unionida).</title>
        <authorList>
            <person name="Smith C.H."/>
        </authorList>
    </citation>
    <scope>NUCLEOTIDE SEQUENCE</scope>
    <source>
        <strain evidence="1">CHS0354</strain>
    </source>
</reference>
<accession>A0AAE0VGB4</accession>
<gene>
    <name evidence="1" type="ORF">CHS0354_030524</name>
</gene>
<protein>
    <submittedName>
        <fullName evidence="1">Uncharacterized protein</fullName>
    </submittedName>
</protein>
<proteinExistence type="predicted"/>
<organism evidence="1 2">
    <name type="scientific">Potamilus streckersoni</name>
    <dbReference type="NCBI Taxonomy" id="2493646"/>
    <lineage>
        <taxon>Eukaryota</taxon>
        <taxon>Metazoa</taxon>
        <taxon>Spiralia</taxon>
        <taxon>Lophotrochozoa</taxon>
        <taxon>Mollusca</taxon>
        <taxon>Bivalvia</taxon>
        <taxon>Autobranchia</taxon>
        <taxon>Heteroconchia</taxon>
        <taxon>Palaeoheterodonta</taxon>
        <taxon>Unionida</taxon>
        <taxon>Unionoidea</taxon>
        <taxon>Unionidae</taxon>
        <taxon>Ambleminae</taxon>
        <taxon>Lampsilini</taxon>
        <taxon>Potamilus</taxon>
    </lineage>
</organism>
<sequence length="120" mass="14057">MTTKRSYKHQIRTDKVIKQGLTNFDDKRYSVDVYLCIHASHVVLLFIPRSKKEPQTTSQQQEQSASKVIDKTYLNYLNLFDSLDDEEIEEDMLQCANEQSLLDSGRKKDRPDIAILLKEY</sequence>
<reference evidence="1" key="3">
    <citation type="submission" date="2023-05" db="EMBL/GenBank/DDBJ databases">
        <authorList>
            <person name="Smith C.H."/>
        </authorList>
    </citation>
    <scope>NUCLEOTIDE SEQUENCE</scope>
    <source>
        <strain evidence="1">CHS0354</strain>
        <tissue evidence="1">Mantle</tissue>
    </source>
</reference>